<accession>A0A8H6SEC2</accession>
<evidence type="ECO:0000256" key="2">
    <source>
        <dbReference type="ARBA" id="ARBA00022801"/>
    </source>
</evidence>
<dbReference type="PANTHER" id="PTHR21660:SF1">
    <property type="entry name" value="ACYL-COENZYME A THIOESTERASE 13"/>
    <property type="match status" value="1"/>
</dbReference>
<evidence type="ECO:0000313" key="5">
    <source>
        <dbReference type="Proteomes" id="UP000636479"/>
    </source>
</evidence>
<dbReference type="Pfam" id="PF03061">
    <property type="entry name" value="4HBT"/>
    <property type="match status" value="1"/>
</dbReference>
<dbReference type="CDD" id="cd03443">
    <property type="entry name" value="PaaI_thioesterase"/>
    <property type="match status" value="1"/>
</dbReference>
<name>A0A8H6SEC2_9AGAR</name>
<keyword evidence="2" id="KW-0378">Hydrolase</keyword>
<dbReference type="SUPFAM" id="SSF54637">
    <property type="entry name" value="Thioesterase/thiol ester dehydrase-isomerase"/>
    <property type="match status" value="1"/>
</dbReference>
<dbReference type="InterPro" id="IPR003736">
    <property type="entry name" value="PAAI_dom"/>
</dbReference>
<dbReference type="InterPro" id="IPR039298">
    <property type="entry name" value="ACOT13"/>
</dbReference>
<dbReference type="InterPro" id="IPR006683">
    <property type="entry name" value="Thioestr_dom"/>
</dbReference>
<dbReference type="InterPro" id="IPR029069">
    <property type="entry name" value="HotDog_dom_sf"/>
</dbReference>
<dbReference type="GO" id="GO:0047617">
    <property type="term" value="F:fatty acyl-CoA hydrolase activity"/>
    <property type="evidence" value="ECO:0007669"/>
    <property type="project" value="InterPro"/>
</dbReference>
<dbReference type="OrthoDB" id="2831072at2759"/>
<keyword evidence="5" id="KW-1185">Reference proteome</keyword>
<feature type="domain" description="Thioesterase" evidence="3">
    <location>
        <begin position="91"/>
        <end position="162"/>
    </location>
</feature>
<dbReference type="NCBIfam" id="TIGR00369">
    <property type="entry name" value="unchar_dom_1"/>
    <property type="match status" value="1"/>
</dbReference>
<gene>
    <name evidence="4" type="ORF">MIND_00950700</name>
</gene>
<reference evidence="4" key="1">
    <citation type="submission" date="2020-05" db="EMBL/GenBank/DDBJ databases">
        <title>Mycena genomes resolve the evolution of fungal bioluminescence.</title>
        <authorList>
            <person name="Tsai I.J."/>
        </authorList>
    </citation>
    <scope>NUCLEOTIDE SEQUENCE</scope>
    <source>
        <strain evidence="4">171206Taipei</strain>
    </source>
</reference>
<dbReference type="GeneID" id="59348639"/>
<evidence type="ECO:0000256" key="1">
    <source>
        <dbReference type="ARBA" id="ARBA00008324"/>
    </source>
</evidence>
<evidence type="ECO:0000259" key="3">
    <source>
        <dbReference type="Pfam" id="PF03061"/>
    </source>
</evidence>
<proteinExistence type="inferred from homology"/>
<dbReference type="AlphaFoldDB" id="A0A8H6SEC2"/>
<sequence length="182" mass="19770">MTIAGNADDSLKEMFSDLKKLLGTSSDTPAFGDEIVSRMKVTHASIDQKLEEPNKTEGKIVVELEVAEDMLNGWRSSWHLLYHAELLNGAGSVHGGCSAFLIDLCSSLSLMLIDPGLTVSQSLNIVYHSPANLGEKLRIVNTTITVGSRIMSARVEIWNATKHRLVASGVHIKMQPSPSSKL</sequence>
<dbReference type="EMBL" id="JACAZF010000008">
    <property type="protein sequence ID" value="KAF7297176.1"/>
    <property type="molecule type" value="Genomic_DNA"/>
</dbReference>
<dbReference type="RefSeq" id="XP_037217535.1">
    <property type="nucleotide sequence ID" value="XM_037366123.1"/>
</dbReference>
<organism evidence="4 5">
    <name type="scientific">Mycena indigotica</name>
    <dbReference type="NCBI Taxonomy" id="2126181"/>
    <lineage>
        <taxon>Eukaryota</taxon>
        <taxon>Fungi</taxon>
        <taxon>Dikarya</taxon>
        <taxon>Basidiomycota</taxon>
        <taxon>Agaricomycotina</taxon>
        <taxon>Agaricomycetes</taxon>
        <taxon>Agaricomycetidae</taxon>
        <taxon>Agaricales</taxon>
        <taxon>Marasmiineae</taxon>
        <taxon>Mycenaceae</taxon>
        <taxon>Mycena</taxon>
    </lineage>
</organism>
<comment type="caution">
    <text evidence="4">The sequence shown here is derived from an EMBL/GenBank/DDBJ whole genome shotgun (WGS) entry which is preliminary data.</text>
</comment>
<evidence type="ECO:0000313" key="4">
    <source>
        <dbReference type="EMBL" id="KAF7297176.1"/>
    </source>
</evidence>
<dbReference type="Gene3D" id="3.10.129.10">
    <property type="entry name" value="Hotdog Thioesterase"/>
    <property type="match status" value="1"/>
</dbReference>
<dbReference type="Proteomes" id="UP000636479">
    <property type="component" value="Unassembled WGS sequence"/>
</dbReference>
<dbReference type="PANTHER" id="PTHR21660">
    <property type="entry name" value="THIOESTERASE SUPERFAMILY MEMBER-RELATED"/>
    <property type="match status" value="1"/>
</dbReference>
<protein>
    <submittedName>
        <fullName evidence="4">4HBT domain-containing protein</fullName>
    </submittedName>
</protein>
<comment type="similarity">
    <text evidence="1">Belongs to the thioesterase PaaI family.</text>
</comment>